<dbReference type="EMBL" id="JMSZ01000042">
    <property type="protein sequence ID" value="KDE38473.1"/>
    <property type="molecule type" value="Genomic_DNA"/>
</dbReference>
<keyword evidence="8 11" id="KW-0784">Thiamine biosynthesis</keyword>
<evidence type="ECO:0000313" key="14">
    <source>
        <dbReference type="EMBL" id="KDE38473.1"/>
    </source>
</evidence>
<feature type="binding site" evidence="11">
    <location>
        <begin position="186"/>
        <end position="187"/>
    </location>
    <ligand>
        <name>ATP</name>
        <dbReference type="ChEBI" id="CHEBI:30616"/>
    </ligand>
</feature>
<dbReference type="EC" id="2.8.1.4" evidence="11"/>
<dbReference type="InterPro" id="IPR049962">
    <property type="entry name" value="THUMP_ThiI"/>
</dbReference>
<dbReference type="Proteomes" id="UP000027318">
    <property type="component" value="Unassembled WGS sequence"/>
</dbReference>
<evidence type="ECO:0000313" key="15">
    <source>
        <dbReference type="Proteomes" id="UP000027318"/>
    </source>
</evidence>
<dbReference type="GO" id="GO:0140741">
    <property type="term" value="F:tRNA-uracil-4 sulfurtransferase activity"/>
    <property type="evidence" value="ECO:0007669"/>
    <property type="project" value="UniProtKB-EC"/>
</dbReference>
<comment type="caution">
    <text evidence="14">The sequence shown here is derived from an EMBL/GenBank/DDBJ whole genome shotgun (WGS) entry which is preliminary data.</text>
</comment>
<dbReference type="Pfam" id="PF02926">
    <property type="entry name" value="THUMP"/>
    <property type="match status" value="1"/>
</dbReference>
<dbReference type="UniPathway" id="UPA00060"/>
<dbReference type="SUPFAM" id="SSF52821">
    <property type="entry name" value="Rhodanese/Cell cycle control phosphatase"/>
    <property type="match status" value="1"/>
</dbReference>
<dbReference type="InterPro" id="IPR026340">
    <property type="entry name" value="THII_Thiazole_biosynth_dom"/>
</dbReference>
<comment type="catalytic activity">
    <reaction evidence="11">
        <text>[ThiI sulfur-carrier protein]-S-sulfanyl-L-cysteine + a uridine in tRNA + 2 reduced [2Fe-2S]-[ferredoxin] + ATP + H(+) = [ThiI sulfur-carrier protein]-L-cysteine + a 4-thiouridine in tRNA + 2 oxidized [2Fe-2S]-[ferredoxin] + AMP + diphosphate</text>
        <dbReference type="Rhea" id="RHEA:24176"/>
        <dbReference type="Rhea" id="RHEA-COMP:10000"/>
        <dbReference type="Rhea" id="RHEA-COMP:10001"/>
        <dbReference type="Rhea" id="RHEA-COMP:13337"/>
        <dbReference type="Rhea" id="RHEA-COMP:13338"/>
        <dbReference type="Rhea" id="RHEA-COMP:13339"/>
        <dbReference type="Rhea" id="RHEA-COMP:13340"/>
        <dbReference type="ChEBI" id="CHEBI:15378"/>
        <dbReference type="ChEBI" id="CHEBI:29950"/>
        <dbReference type="ChEBI" id="CHEBI:30616"/>
        <dbReference type="ChEBI" id="CHEBI:33019"/>
        <dbReference type="ChEBI" id="CHEBI:33737"/>
        <dbReference type="ChEBI" id="CHEBI:33738"/>
        <dbReference type="ChEBI" id="CHEBI:61963"/>
        <dbReference type="ChEBI" id="CHEBI:65315"/>
        <dbReference type="ChEBI" id="CHEBI:136798"/>
        <dbReference type="ChEBI" id="CHEBI:456215"/>
        <dbReference type="EC" id="2.8.1.4"/>
    </reaction>
</comment>
<sequence>MKYIIRFFPEITIKSRAVRQQQIKQLKKNIRQIVKEIWEPARVGGCWDLLEVEVGADAPASITTQISDALTCIPGIHHFMEAQEFELPDQDRICELTLAAVGDSLTGKTFAVRVQRAGVHDFRSIDLERYVGGYLFQHTQNAGVRLKDPEVQVMLQIHHQRLFIVSRRREGMGGYPLGTQENVATLISGGYDSCVATWQMLQRGIYTHFIFFRLGGAAHEEGVKQVAYYLWQRYGRSHRVKFVTVPFEGVVEEILTQVDDALMGVVLKRTMIRCADRIAARLKTTALITGEAISQVSSQTLTNLQVIDRATERLILRPLITTNKQAIVDQAKQIGAAVYAEAIPEYCAVISKRPTTRARLHEIEAQEARMSPAVLADALADAVYQPITELPADLAARQVAPELLPGSLQFHDRVVVLDVRAPDEVAQAPLSLVDVEVQAMPFYRLHSGFEALDPGREYWLYCDKGVMSQLQARNLQDAGFTNVRVCPAELLRQAG</sequence>
<evidence type="ECO:0000256" key="5">
    <source>
        <dbReference type="ARBA" id="ARBA00022741"/>
    </source>
</evidence>
<evidence type="ECO:0000256" key="4">
    <source>
        <dbReference type="ARBA" id="ARBA00022679"/>
    </source>
</evidence>
<dbReference type="PROSITE" id="PS51165">
    <property type="entry name" value="THUMP"/>
    <property type="match status" value="1"/>
</dbReference>
<evidence type="ECO:0000256" key="6">
    <source>
        <dbReference type="ARBA" id="ARBA00022840"/>
    </source>
</evidence>
<protein>
    <recommendedName>
        <fullName evidence="11">tRNA sulfurtransferase</fullName>
        <ecNumber evidence="11">2.8.1.4</ecNumber>
    </recommendedName>
    <alternativeName>
        <fullName evidence="11">Sulfur carrier protein ThiS sulfurtransferase</fullName>
    </alternativeName>
    <alternativeName>
        <fullName evidence="11">Thiamine biosynthesis protein ThiI</fullName>
    </alternativeName>
    <alternativeName>
        <fullName evidence="11">tRNA 4-thiouridine synthase</fullName>
    </alternativeName>
</protein>
<keyword evidence="6 11" id="KW-0067">ATP-binding</keyword>
<comment type="caution">
    <text evidence="11">Lacks conserved residue(s) required for the propagation of feature annotation.</text>
</comment>
<dbReference type="InterPro" id="IPR050102">
    <property type="entry name" value="tRNA_sulfurtransferase_ThiI"/>
</dbReference>
<name>A0A063XWA9_9GAMM</name>
<feature type="domain" description="Rhodanese" evidence="12">
    <location>
        <begin position="410"/>
        <end position="487"/>
    </location>
</feature>
<organism evidence="14 15">
    <name type="scientific">Nitrincola lacisaponensis</name>
    <dbReference type="NCBI Taxonomy" id="267850"/>
    <lineage>
        <taxon>Bacteria</taxon>
        <taxon>Pseudomonadati</taxon>
        <taxon>Pseudomonadota</taxon>
        <taxon>Gammaproteobacteria</taxon>
        <taxon>Oceanospirillales</taxon>
        <taxon>Oceanospirillaceae</taxon>
        <taxon>Nitrincola</taxon>
    </lineage>
</organism>
<dbReference type="GO" id="GO:0005829">
    <property type="term" value="C:cytosol"/>
    <property type="evidence" value="ECO:0007669"/>
    <property type="project" value="TreeGrafter"/>
</dbReference>
<dbReference type="PROSITE" id="PS50206">
    <property type="entry name" value="RHODANESE_3"/>
    <property type="match status" value="1"/>
</dbReference>
<dbReference type="Pfam" id="PF02568">
    <property type="entry name" value="ThiI"/>
    <property type="match status" value="1"/>
</dbReference>
<dbReference type="InterPro" id="IPR020536">
    <property type="entry name" value="ThiI_AANH"/>
</dbReference>
<dbReference type="PANTHER" id="PTHR43209">
    <property type="entry name" value="TRNA SULFURTRANSFERASE"/>
    <property type="match status" value="1"/>
</dbReference>
<keyword evidence="2 11" id="KW-0963">Cytoplasm</keyword>
<keyword evidence="3 11" id="KW-0820">tRNA-binding</keyword>
<dbReference type="InterPro" id="IPR001763">
    <property type="entry name" value="Rhodanese-like_dom"/>
</dbReference>
<dbReference type="NCBIfam" id="TIGR04271">
    <property type="entry name" value="ThiI_C_thiazole"/>
    <property type="match status" value="1"/>
</dbReference>
<dbReference type="InterPro" id="IPR036873">
    <property type="entry name" value="Rhodanese-like_dom_sf"/>
</dbReference>
<keyword evidence="7 11" id="KW-0694">RNA-binding</keyword>
<feature type="binding site" evidence="11">
    <location>
        <position position="268"/>
    </location>
    <ligand>
        <name>ATP</name>
        <dbReference type="ChEBI" id="CHEBI:30616"/>
    </ligand>
</feature>
<evidence type="ECO:0000256" key="8">
    <source>
        <dbReference type="ARBA" id="ARBA00022977"/>
    </source>
</evidence>
<keyword evidence="9" id="KW-1015">Disulfide bond</keyword>
<dbReference type="HAMAP" id="MF_00021">
    <property type="entry name" value="ThiI"/>
    <property type="match status" value="1"/>
</dbReference>
<dbReference type="InterPro" id="IPR003720">
    <property type="entry name" value="tRNA_STrfase"/>
</dbReference>
<dbReference type="Gene3D" id="3.40.50.620">
    <property type="entry name" value="HUPs"/>
    <property type="match status" value="1"/>
</dbReference>
<dbReference type="GO" id="GO:0000049">
    <property type="term" value="F:tRNA binding"/>
    <property type="evidence" value="ECO:0007669"/>
    <property type="project" value="UniProtKB-UniRule"/>
</dbReference>
<keyword evidence="4 11" id="KW-0808">Transferase</keyword>
<dbReference type="InterPro" id="IPR014729">
    <property type="entry name" value="Rossmann-like_a/b/a_fold"/>
</dbReference>
<comment type="pathway">
    <text evidence="11">Cofactor biosynthesis; thiamine diphosphate biosynthesis.</text>
</comment>
<evidence type="ECO:0000256" key="9">
    <source>
        <dbReference type="ARBA" id="ARBA00023157"/>
    </source>
</evidence>
<dbReference type="PATRIC" id="fig|267850.7.peg.2879"/>
<feature type="binding site" evidence="11">
    <location>
        <position position="299"/>
    </location>
    <ligand>
        <name>ATP</name>
        <dbReference type="ChEBI" id="CHEBI:30616"/>
    </ligand>
</feature>
<reference evidence="14 15" key="1">
    <citation type="journal article" date="2005" name="Int. J. Syst. Evol. Microbiol.">
        <title>Nitrincola lacisaponensis gen. nov., sp. nov., a novel alkaliphilic bacterium isolated from an alkaline, saline lake.</title>
        <authorList>
            <person name="Dimitriu P.A."/>
            <person name="Shukla S.K."/>
            <person name="Conradt J."/>
            <person name="Marquez M.C."/>
            <person name="Ventosa A."/>
            <person name="Maglia A."/>
            <person name="Peyton B.M."/>
            <person name="Pinkart H.C."/>
            <person name="Mormile M.R."/>
        </authorList>
    </citation>
    <scope>NUCLEOTIDE SEQUENCE [LARGE SCALE GENOMIC DNA]</scope>
    <source>
        <strain evidence="14 15">4CA</strain>
    </source>
</reference>
<evidence type="ECO:0000259" key="12">
    <source>
        <dbReference type="PROSITE" id="PS50206"/>
    </source>
</evidence>
<dbReference type="STRING" id="267850.ADINL_2928"/>
<feature type="binding site" evidence="11">
    <location>
        <position position="290"/>
    </location>
    <ligand>
        <name>ATP</name>
        <dbReference type="ChEBI" id="CHEBI:30616"/>
    </ligand>
</feature>
<dbReference type="SMART" id="SM00981">
    <property type="entry name" value="THUMP"/>
    <property type="match status" value="1"/>
</dbReference>
<dbReference type="CDD" id="cd00158">
    <property type="entry name" value="RHOD"/>
    <property type="match status" value="1"/>
</dbReference>
<dbReference type="GO" id="GO:0009228">
    <property type="term" value="P:thiamine biosynthetic process"/>
    <property type="evidence" value="ECO:0007669"/>
    <property type="project" value="UniProtKB-KW"/>
</dbReference>
<evidence type="ECO:0000256" key="7">
    <source>
        <dbReference type="ARBA" id="ARBA00022884"/>
    </source>
</evidence>
<comment type="subcellular location">
    <subcellularLocation>
        <location evidence="1 11">Cytoplasm</location>
    </subcellularLocation>
</comment>
<evidence type="ECO:0000256" key="2">
    <source>
        <dbReference type="ARBA" id="ARBA00022490"/>
    </source>
</evidence>
<dbReference type="SUPFAM" id="SSF52402">
    <property type="entry name" value="Adenine nucleotide alpha hydrolases-like"/>
    <property type="match status" value="1"/>
</dbReference>
<dbReference type="OrthoDB" id="9773948at2"/>
<feature type="active site" description="Cysteine persulfide intermediate" evidence="11">
    <location>
        <position position="462"/>
    </location>
</feature>
<dbReference type="InterPro" id="IPR004114">
    <property type="entry name" value="THUMP_dom"/>
</dbReference>
<proteinExistence type="inferred from homology"/>
<dbReference type="GO" id="GO:0004810">
    <property type="term" value="F:CCA tRNA nucleotidyltransferase activity"/>
    <property type="evidence" value="ECO:0007669"/>
    <property type="project" value="InterPro"/>
</dbReference>
<keyword evidence="5 11" id="KW-0547">Nucleotide-binding</keyword>
<dbReference type="CDD" id="cd11716">
    <property type="entry name" value="THUMP_ThiI"/>
    <property type="match status" value="1"/>
</dbReference>
<dbReference type="GO" id="GO:0052837">
    <property type="term" value="P:thiazole biosynthetic process"/>
    <property type="evidence" value="ECO:0007669"/>
    <property type="project" value="InterPro"/>
</dbReference>
<dbReference type="RefSeq" id="WP_036549686.1">
    <property type="nucleotide sequence ID" value="NZ_JMSZ01000042.1"/>
</dbReference>
<evidence type="ECO:0000256" key="3">
    <source>
        <dbReference type="ARBA" id="ARBA00022555"/>
    </source>
</evidence>
<dbReference type="Gene3D" id="3.30.2130.30">
    <property type="match status" value="1"/>
</dbReference>
<dbReference type="GO" id="GO:0009229">
    <property type="term" value="P:thiamine diphosphate biosynthetic process"/>
    <property type="evidence" value="ECO:0007669"/>
    <property type="project" value="UniProtKB-UniRule"/>
</dbReference>
<dbReference type="GO" id="GO:0002937">
    <property type="term" value="P:tRNA 4-thiouridine biosynthesis"/>
    <property type="evidence" value="ECO:0007669"/>
    <property type="project" value="TreeGrafter"/>
</dbReference>
<feature type="domain" description="THUMP" evidence="13">
    <location>
        <begin position="64"/>
        <end position="168"/>
    </location>
</feature>
<accession>A0A063XWA9</accession>
<evidence type="ECO:0000259" key="13">
    <source>
        <dbReference type="PROSITE" id="PS51165"/>
    </source>
</evidence>
<dbReference type="InterPro" id="IPR049961">
    <property type="entry name" value="ThiI_N"/>
</dbReference>
<gene>
    <name evidence="11" type="primary">thiI</name>
    <name evidence="14" type="ORF">ADINL_2928</name>
</gene>
<comment type="catalytic activity">
    <reaction evidence="11">
        <text>[ThiS sulfur-carrier protein]-C-terminal Gly-Gly-AMP + S-sulfanyl-L-cysteinyl-[cysteine desulfurase] + AH2 = [ThiS sulfur-carrier protein]-C-terminal-Gly-aminoethanethioate + L-cysteinyl-[cysteine desulfurase] + A + AMP + 2 H(+)</text>
        <dbReference type="Rhea" id="RHEA:43340"/>
        <dbReference type="Rhea" id="RHEA-COMP:12157"/>
        <dbReference type="Rhea" id="RHEA-COMP:12158"/>
        <dbReference type="Rhea" id="RHEA-COMP:12910"/>
        <dbReference type="Rhea" id="RHEA-COMP:19908"/>
        <dbReference type="ChEBI" id="CHEBI:13193"/>
        <dbReference type="ChEBI" id="CHEBI:15378"/>
        <dbReference type="ChEBI" id="CHEBI:17499"/>
        <dbReference type="ChEBI" id="CHEBI:29950"/>
        <dbReference type="ChEBI" id="CHEBI:61963"/>
        <dbReference type="ChEBI" id="CHEBI:90618"/>
        <dbReference type="ChEBI" id="CHEBI:232372"/>
        <dbReference type="ChEBI" id="CHEBI:456215"/>
    </reaction>
</comment>
<dbReference type="PANTHER" id="PTHR43209:SF1">
    <property type="entry name" value="TRNA SULFURTRANSFERASE"/>
    <property type="match status" value="1"/>
</dbReference>
<dbReference type="NCBIfam" id="TIGR00342">
    <property type="entry name" value="tRNA uracil 4-sulfurtransferase ThiI"/>
    <property type="match status" value="1"/>
</dbReference>
<comment type="similarity">
    <text evidence="11">Belongs to the ThiI family.</text>
</comment>
<keyword evidence="10" id="KW-0676">Redox-active center</keyword>
<dbReference type="SUPFAM" id="SSF143437">
    <property type="entry name" value="THUMP domain-like"/>
    <property type="match status" value="1"/>
</dbReference>
<keyword evidence="15" id="KW-1185">Reference proteome</keyword>
<dbReference type="Gene3D" id="3.40.250.10">
    <property type="entry name" value="Rhodanese-like domain"/>
    <property type="match status" value="1"/>
</dbReference>
<evidence type="ECO:0000256" key="1">
    <source>
        <dbReference type="ARBA" id="ARBA00004496"/>
    </source>
</evidence>
<dbReference type="GO" id="GO:0005524">
    <property type="term" value="F:ATP binding"/>
    <property type="evidence" value="ECO:0007669"/>
    <property type="project" value="UniProtKB-UniRule"/>
</dbReference>
<evidence type="ECO:0000256" key="11">
    <source>
        <dbReference type="HAMAP-Rule" id="MF_00021"/>
    </source>
</evidence>
<evidence type="ECO:0000256" key="10">
    <source>
        <dbReference type="ARBA" id="ARBA00023284"/>
    </source>
</evidence>
<dbReference type="AlphaFoldDB" id="A0A063XWA9"/>
<comment type="function">
    <text evidence="11">Catalyzes the ATP-dependent transfer of a sulfur to tRNA to produce 4-thiouridine in position 8 of tRNAs, which functions as a near-UV photosensor. Also catalyzes the transfer of sulfur to the sulfur carrier protein ThiS, forming ThiS-thiocarboxylate. This is a step in the synthesis of thiazole, in the thiamine biosynthesis pathway. The sulfur is donated as persulfide by IscS.</text>
</comment>